<accession>A0A844GET6</accession>
<dbReference type="Proteomes" id="UP000446658">
    <property type="component" value="Unassembled WGS sequence"/>
</dbReference>
<dbReference type="PANTHER" id="PTHR30408:SF12">
    <property type="entry name" value="TYPE I RESTRICTION ENZYME MJAVIII SPECIFICITY SUBUNIT"/>
    <property type="match status" value="1"/>
</dbReference>
<keyword evidence="3" id="KW-0238">DNA-binding</keyword>
<evidence type="ECO:0000259" key="4">
    <source>
        <dbReference type="Pfam" id="PF01420"/>
    </source>
</evidence>
<protein>
    <recommendedName>
        <fullName evidence="4">Type I restriction modification DNA specificity domain-containing protein</fullName>
    </recommendedName>
</protein>
<evidence type="ECO:0000313" key="6">
    <source>
        <dbReference type="Proteomes" id="UP000446658"/>
    </source>
</evidence>
<dbReference type="EMBL" id="WLYX01000001">
    <property type="protein sequence ID" value="MTD33055.1"/>
    <property type="molecule type" value="Genomic_DNA"/>
</dbReference>
<evidence type="ECO:0000256" key="3">
    <source>
        <dbReference type="ARBA" id="ARBA00023125"/>
    </source>
</evidence>
<dbReference type="Gene3D" id="3.90.220.20">
    <property type="entry name" value="DNA methylase specificity domains"/>
    <property type="match status" value="2"/>
</dbReference>
<feature type="domain" description="Type I restriction modification DNA specificity" evidence="4">
    <location>
        <begin position="90"/>
        <end position="197"/>
    </location>
</feature>
<keyword evidence="2" id="KW-0680">Restriction system</keyword>
<comment type="similarity">
    <text evidence="1">Belongs to the type-I restriction system S methylase family.</text>
</comment>
<dbReference type="InterPro" id="IPR044946">
    <property type="entry name" value="Restrct_endonuc_typeI_TRD_sf"/>
</dbReference>
<dbReference type="InterPro" id="IPR052021">
    <property type="entry name" value="Type-I_RS_S_subunit"/>
</dbReference>
<dbReference type="GO" id="GO:0009307">
    <property type="term" value="P:DNA restriction-modification system"/>
    <property type="evidence" value="ECO:0007669"/>
    <property type="project" value="UniProtKB-KW"/>
</dbReference>
<comment type="caution">
    <text evidence="5">The sequence shown here is derived from an EMBL/GenBank/DDBJ whole genome shotgun (WGS) entry which is preliminary data.</text>
</comment>
<evidence type="ECO:0000313" key="5">
    <source>
        <dbReference type="EMBL" id="MTD33055.1"/>
    </source>
</evidence>
<evidence type="ECO:0000256" key="1">
    <source>
        <dbReference type="ARBA" id="ARBA00010923"/>
    </source>
</evidence>
<evidence type="ECO:0000256" key="2">
    <source>
        <dbReference type="ARBA" id="ARBA00022747"/>
    </source>
</evidence>
<sequence length="425" mass="48208">MSNEGTSVMSEQNNEKSALVPRLRFPEFQETRDLVGVRDFFDHTDTSEKTEAFDKNRLLTVKLHANGVVKNEKTNLTGGANYFNRRAGQFVFSKIDLLNGAFGIVPDALDGFASSSDVPAYSFKSNRSSTFFVNWLKASYERLNIERTGTSTTLKRISPEKFLALDVPVPSDTEQIKIANFLSSIDELFKREVEKLENLKAHKRGLMQHLFPREDETIPRFRFPQFLEASEWKRRKISDLLKRSTKPVDVDSGATYQEIGIRSHGKGLFHKDFVSGKALGDKRVFWVEENAFVVNIVFAWEQAVAVTSMQEKGMIASHRFPMYVAQKSKSNVDFIKYFFLTKKGKELLGIASPGGAGRNKTLGQKDFENLEFLSPEHVEEQAEIARCLSSLDNLIAAQSQKIDAFKIHKKGLMQQLFPVMLEMHA</sequence>
<dbReference type="SUPFAM" id="SSF116734">
    <property type="entry name" value="DNA methylase specificity domain"/>
    <property type="match status" value="2"/>
</dbReference>
<reference evidence="5 6" key="1">
    <citation type="submission" date="2019-11" db="EMBL/GenBank/DDBJ databases">
        <title>Draft genome sequence of Paludibacterium sp. dN18-1.</title>
        <authorList>
            <person name="Im W.-T."/>
        </authorList>
    </citation>
    <scope>NUCLEOTIDE SEQUENCE [LARGE SCALE GENOMIC DNA]</scope>
    <source>
        <strain evidence="6">dN 18-1</strain>
    </source>
</reference>
<dbReference type="PANTHER" id="PTHR30408">
    <property type="entry name" value="TYPE-1 RESTRICTION ENZYME ECOKI SPECIFICITY PROTEIN"/>
    <property type="match status" value="1"/>
</dbReference>
<name>A0A844GET6_9NEIS</name>
<feature type="domain" description="Type I restriction modification DNA specificity" evidence="4">
    <location>
        <begin position="230"/>
        <end position="402"/>
    </location>
</feature>
<dbReference type="InterPro" id="IPR000055">
    <property type="entry name" value="Restrct_endonuc_typeI_TRD"/>
</dbReference>
<keyword evidence="6" id="KW-1185">Reference proteome</keyword>
<dbReference type="Pfam" id="PF01420">
    <property type="entry name" value="Methylase_S"/>
    <property type="match status" value="2"/>
</dbReference>
<dbReference type="AlphaFoldDB" id="A0A844GET6"/>
<gene>
    <name evidence="5" type="ORF">GKE73_07330</name>
</gene>
<organism evidence="5 6">
    <name type="scientific">Paludibacterium denitrificans</name>
    <dbReference type="NCBI Taxonomy" id="2675226"/>
    <lineage>
        <taxon>Bacteria</taxon>
        <taxon>Pseudomonadati</taxon>
        <taxon>Pseudomonadota</taxon>
        <taxon>Betaproteobacteria</taxon>
        <taxon>Neisseriales</taxon>
        <taxon>Chromobacteriaceae</taxon>
        <taxon>Paludibacterium</taxon>
    </lineage>
</organism>
<proteinExistence type="inferred from homology"/>
<dbReference type="GO" id="GO:0003677">
    <property type="term" value="F:DNA binding"/>
    <property type="evidence" value="ECO:0007669"/>
    <property type="project" value="UniProtKB-KW"/>
</dbReference>